<dbReference type="Gene3D" id="1.10.510.10">
    <property type="entry name" value="Transferase(Phosphotransferase) domain 1"/>
    <property type="match status" value="1"/>
</dbReference>
<feature type="non-terminal residue" evidence="1">
    <location>
        <position position="58"/>
    </location>
</feature>
<dbReference type="SUPFAM" id="SSF56112">
    <property type="entry name" value="Protein kinase-like (PK-like)"/>
    <property type="match status" value="1"/>
</dbReference>
<dbReference type="Gene3D" id="3.30.200.20">
    <property type="entry name" value="Phosphorylase Kinase, domain 1"/>
    <property type="match status" value="1"/>
</dbReference>
<dbReference type="InterPro" id="IPR011009">
    <property type="entry name" value="Kinase-like_dom_sf"/>
</dbReference>
<name>W2ST43_NECAM</name>
<organism evidence="1 2">
    <name type="scientific">Necator americanus</name>
    <name type="common">Human hookworm</name>
    <dbReference type="NCBI Taxonomy" id="51031"/>
    <lineage>
        <taxon>Eukaryota</taxon>
        <taxon>Metazoa</taxon>
        <taxon>Ecdysozoa</taxon>
        <taxon>Nematoda</taxon>
        <taxon>Chromadorea</taxon>
        <taxon>Rhabditida</taxon>
        <taxon>Rhabditina</taxon>
        <taxon>Rhabditomorpha</taxon>
        <taxon>Strongyloidea</taxon>
        <taxon>Ancylostomatidae</taxon>
        <taxon>Bunostominae</taxon>
        <taxon>Necator</taxon>
    </lineage>
</organism>
<protein>
    <submittedName>
        <fullName evidence="1">Uncharacterized protein</fullName>
    </submittedName>
</protein>
<dbReference type="Proteomes" id="UP000053676">
    <property type="component" value="Unassembled WGS sequence"/>
</dbReference>
<dbReference type="EMBL" id="KI663306">
    <property type="protein sequence ID" value="ETN72688.1"/>
    <property type="molecule type" value="Genomic_DNA"/>
</dbReference>
<sequence length="58" mass="6822">MRDIFRTRGPLGINVYLVMDLMEYSLHQVIHGCANELDDYLIRRFLHQLLMGLRVSST</sequence>
<dbReference type="KEGG" id="nai:NECAME_18713"/>
<proteinExistence type="predicted"/>
<gene>
    <name evidence="1" type="ORF">NECAME_18713</name>
</gene>
<reference evidence="2" key="1">
    <citation type="journal article" date="2014" name="Nat. Genet.">
        <title>Genome of the human hookworm Necator americanus.</title>
        <authorList>
            <person name="Tang Y.T."/>
            <person name="Gao X."/>
            <person name="Rosa B.A."/>
            <person name="Abubucker S."/>
            <person name="Hallsworth-Pepin K."/>
            <person name="Martin J."/>
            <person name="Tyagi R."/>
            <person name="Heizer E."/>
            <person name="Zhang X."/>
            <person name="Bhonagiri-Palsikar V."/>
            <person name="Minx P."/>
            <person name="Warren W.C."/>
            <person name="Wang Q."/>
            <person name="Zhan B."/>
            <person name="Hotez P.J."/>
            <person name="Sternberg P.W."/>
            <person name="Dougall A."/>
            <person name="Gaze S.T."/>
            <person name="Mulvenna J."/>
            <person name="Sotillo J."/>
            <person name="Ranganathan S."/>
            <person name="Rabelo E.M."/>
            <person name="Wilson R.K."/>
            <person name="Felgner P.L."/>
            <person name="Bethony J."/>
            <person name="Hawdon J.M."/>
            <person name="Gasser R.B."/>
            <person name="Loukas A."/>
            <person name="Mitreva M."/>
        </authorList>
    </citation>
    <scope>NUCLEOTIDE SEQUENCE [LARGE SCALE GENOMIC DNA]</scope>
</reference>
<accession>W2ST43</accession>
<dbReference type="STRING" id="51031.W2ST43"/>
<evidence type="ECO:0000313" key="2">
    <source>
        <dbReference type="Proteomes" id="UP000053676"/>
    </source>
</evidence>
<keyword evidence="2" id="KW-1185">Reference proteome</keyword>
<evidence type="ECO:0000313" key="1">
    <source>
        <dbReference type="EMBL" id="ETN72688.1"/>
    </source>
</evidence>
<dbReference type="AlphaFoldDB" id="W2ST43"/>